<proteinExistence type="predicted"/>
<gene>
    <name evidence="4" type="ORF">H2C83_07090</name>
</gene>
<sequence>MDKLLQQLGLAMRAGRVVSGEEFVLKEIRSGKAWLVLLAVDAGRNTKKKIADKCSFYNVPLMRCGNREQLGKAIGKEERVVAAVTDQGFARLLMKSGSK</sequence>
<feature type="domain" description="Ribosomal protein eL8/eL30/eS12/Gadd45" evidence="3">
    <location>
        <begin position="3"/>
        <end position="91"/>
    </location>
</feature>
<organism evidence="4 5">
    <name type="scientific">Thermoactinomyces mirandus</name>
    <dbReference type="NCBI Taxonomy" id="2756294"/>
    <lineage>
        <taxon>Bacteria</taxon>
        <taxon>Bacillati</taxon>
        <taxon>Bacillota</taxon>
        <taxon>Bacilli</taxon>
        <taxon>Bacillales</taxon>
        <taxon>Thermoactinomycetaceae</taxon>
        <taxon>Thermoactinomyces</taxon>
    </lineage>
</organism>
<dbReference type="RefSeq" id="WP_181739259.1">
    <property type="nucleotide sequence ID" value="NZ_JACEOL010000024.1"/>
</dbReference>
<dbReference type="GO" id="GO:0003723">
    <property type="term" value="F:RNA binding"/>
    <property type="evidence" value="ECO:0007669"/>
    <property type="project" value="InterPro"/>
</dbReference>
<dbReference type="Pfam" id="PF01248">
    <property type="entry name" value="Ribosomal_L7Ae"/>
    <property type="match status" value="1"/>
</dbReference>
<evidence type="ECO:0000313" key="5">
    <source>
        <dbReference type="Proteomes" id="UP000538292"/>
    </source>
</evidence>
<evidence type="ECO:0000313" key="4">
    <source>
        <dbReference type="EMBL" id="MBA4602085.1"/>
    </source>
</evidence>
<reference evidence="4 5" key="1">
    <citation type="submission" date="2020-07" db="EMBL/GenBank/DDBJ databases">
        <title>Thermoactinomyces phylogeny.</title>
        <authorList>
            <person name="Dunlap C."/>
        </authorList>
    </citation>
    <scope>NUCLEOTIDE SEQUENCE [LARGE SCALE GENOMIC DNA]</scope>
    <source>
        <strain evidence="4 5">AMNI-1</strain>
    </source>
</reference>
<dbReference type="InterPro" id="IPR004038">
    <property type="entry name" value="Ribosomal_eL8/eL30/eS12/Gad45"/>
</dbReference>
<dbReference type="GO" id="GO:1990904">
    <property type="term" value="C:ribonucleoprotein complex"/>
    <property type="evidence" value="ECO:0007669"/>
    <property type="project" value="UniProtKB-KW"/>
</dbReference>
<dbReference type="EMBL" id="JACEOL010000024">
    <property type="protein sequence ID" value="MBA4602085.1"/>
    <property type="molecule type" value="Genomic_DNA"/>
</dbReference>
<evidence type="ECO:0000259" key="3">
    <source>
        <dbReference type="Pfam" id="PF01248"/>
    </source>
</evidence>
<evidence type="ECO:0000256" key="2">
    <source>
        <dbReference type="ARBA" id="ARBA00023274"/>
    </source>
</evidence>
<dbReference type="Proteomes" id="UP000538292">
    <property type="component" value="Unassembled WGS sequence"/>
</dbReference>
<dbReference type="GO" id="GO:0005840">
    <property type="term" value="C:ribosome"/>
    <property type="evidence" value="ECO:0007669"/>
    <property type="project" value="UniProtKB-KW"/>
</dbReference>
<dbReference type="Gene3D" id="3.30.1330.30">
    <property type="match status" value="1"/>
</dbReference>
<keyword evidence="1" id="KW-0689">Ribosomal protein</keyword>
<accession>A0A7W1XS18</accession>
<dbReference type="InterPro" id="IPR029064">
    <property type="entry name" value="Ribosomal_eL30-like_sf"/>
</dbReference>
<dbReference type="AlphaFoldDB" id="A0A7W1XS18"/>
<keyword evidence="5" id="KW-1185">Reference proteome</keyword>
<keyword evidence="2" id="KW-0687">Ribonucleoprotein</keyword>
<dbReference type="NCBIfam" id="NF005825">
    <property type="entry name" value="PRK07714.1"/>
    <property type="match status" value="1"/>
</dbReference>
<protein>
    <submittedName>
        <fullName evidence="4">YlxQ family RNA-binding protein</fullName>
    </submittedName>
</protein>
<evidence type="ECO:0000256" key="1">
    <source>
        <dbReference type="ARBA" id="ARBA00022980"/>
    </source>
</evidence>
<name>A0A7W1XS18_9BACL</name>
<dbReference type="PANTHER" id="PTHR11449">
    <property type="entry name" value="RIBOSOMAL PROTEIN L30"/>
    <property type="match status" value="1"/>
</dbReference>
<comment type="caution">
    <text evidence="4">The sequence shown here is derived from an EMBL/GenBank/DDBJ whole genome shotgun (WGS) entry which is preliminary data.</text>
</comment>
<dbReference type="SUPFAM" id="SSF55315">
    <property type="entry name" value="L30e-like"/>
    <property type="match status" value="1"/>
</dbReference>
<dbReference type="InterPro" id="IPR039109">
    <property type="entry name" value="Ribosomal_eL30-like"/>
</dbReference>